<evidence type="ECO:0000313" key="1">
    <source>
        <dbReference type="EMBL" id="MBW95286.1"/>
    </source>
</evidence>
<name>A0A2P2JP93_RHIMU</name>
<proteinExistence type="predicted"/>
<reference evidence="1" key="1">
    <citation type="submission" date="2018-02" db="EMBL/GenBank/DDBJ databases">
        <title>Rhizophora mucronata_Transcriptome.</title>
        <authorList>
            <person name="Meera S.P."/>
            <person name="Sreeshan A."/>
            <person name="Augustine A."/>
        </authorList>
    </citation>
    <scope>NUCLEOTIDE SEQUENCE</scope>
    <source>
        <tissue evidence="1">Leaf</tissue>
    </source>
</reference>
<sequence>MHLFNSILQRRIYSNFCKPIFSSTGPKHACCIKGHSHFPCGRYSNQANIASGNTLINNISCCFFKRKTFVFHNCSHIPSNCATYDCFSFAGSRNCTEVICICPCTYYRCVPNPTHHFVYKSTSRSRSSQVPVVINGHTPNSSNLAIPIFFSFLVRFNILLNRLCVVNLDSIGLFCPL</sequence>
<protein>
    <submittedName>
        <fullName evidence="1">Uncharacterized protein MANES_06G081300</fullName>
    </submittedName>
</protein>
<dbReference type="AlphaFoldDB" id="A0A2P2JP93"/>
<dbReference type="EMBL" id="GGEC01014803">
    <property type="protein sequence ID" value="MBW95286.1"/>
    <property type="molecule type" value="Transcribed_RNA"/>
</dbReference>
<organism evidence="1">
    <name type="scientific">Rhizophora mucronata</name>
    <name type="common">Asiatic mangrove</name>
    <dbReference type="NCBI Taxonomy" id="61149"/>
    <lineage>
        <taxon>Eukaryota</taxon>
        <taxon>Viridiplantae</taxon>
        <taxon>Streptophyta</taxon>
        <taxon>Embryophyta</taxon>
        <taxon>Tracheophyta</taxon>
        <taxon>Spermatophyta</taxon>
        <taxon>Magnoliopsida</taxon>
        <taxon>eudicotyledons</taxon>
        <taxon>Gunneridae</taxon>
        <taxon>Pentapetalae</taxon>
        <taxon>rosids</taxon>
        <taxon>fabids</taxon>
        <taxon>Malpighiales</taxon>
        <taxon>Rhizophoraceae</taxon>
        <taxon>Rhizophora</taxon>
    </lineage>
</organism>
<accession>A0A2P2JP93</accession>